<comment type="subcellular location">
    <subcellularLocation>
        <location evidence="1">Endosome</location>
    </subcellularLocation>
    <subcellularLocation>
        <location evidence="2">Membrane</location>
    </subcellularLocation>
</comment>
<evidence type="ECO:0000313" key="15">
    <source>
        <dbReference type="Proteomes" id="UP001166093"/>
    </source>
</evidence>
<feature type="transmembrane region" description="Helical" evidence="12">
    <location>
        <begin position="231"/>
        <end position="252"/>
    </location>
</feature>
<feature type="non-terminal residue" evidence="14">
    <location>
        <position position="417"/>
    </location>
</feature>
<evidence type="ECO:0000256" key="4">
    <source>
        <dbReference type="ARBA" id="ARBA00022692"/>
    </source>
</evidence>
<evidence type="ECO:0000256" key="11">
    <source>
        <dbReference type="ARBA" id="ARBA00023180"/>
    </source>
</evidence>
<keyword evidence="10" id="KW-0675">Receptor</keyword>
<keyword evidence="11" id="KW-0325">Glycoprotein</keyword>
<dbReference type="PANTHER" id="PTHR47410:SF5">
    <property type="entry name" value="TOLL-LIKE RECEPTOR 3"/>
    <property type="match status" value="1"/>
</dbReference>
<feature type="non-terminal residue" evidence="14">
    <location>
        <position position="1"/>
    </location>
</feature>
<protein>
    <submittedName>
        <fullName evidence="14">TLR9 protein</fullName>
    </submittedName>
</protein>
<keyword evidence="7" id="KW-0967">Endosome</keyword>
<organism evidence="14 15">
    <name type="scientific">Polyodon spathula</name>
    <name type="common">North American paddlefish</name>
    <name type="synonym">Squalus spathula</name>
    <dbReference type="NCBI Taxonomy" id="7913"/>
    <lineage>
        <taxon>Eukaryota</taxon>
        <taxon>Metazoa</taxon>
        <taxon>Chordata</taxon>
        <taxon>Craniata</taxon>
        <taxon>Vertebrata</taxon>
        <taxon>Euteleostomi</taxon>
        <taxon>Actinopterygii</taxon>
        <taxon>Chondrostei</taxon>
        <taxon>Acipenseriformes</taxon>
        <taxon>Polyodontidae</taxon>
        <taxon>Polyodon</taxon>
    </lineage>
</organism>
<evidence type="ECO:0000256" key="6">
    <source>
        <dbReference type="ARBA" id="ARBA00022737"/>
    </source>
</evidence>
<dbReference type="InterPro" id="IPR001611">
    <property type="entry name" value="Leu-rich_rpt"/>
</dbReference>
<keyword evidence="8 12" id="KW-1133">Transmembrane helix</keyword>
<name>A0ABS2XEF5_POLSP</name>
<keyword evidence="6" id="KW-0677">Repeat</keyword>
<evidence type="ECO:0000256" key="9">
    <source>
        <dbReference type="ARBA" id="ARBA00023136"/>
    </source>
</evidence>
<feature type="signal peptide" evidence="13">
    <location>
        <begin position="1"/>
        <end position="32"/>
    </location>
</feature>
<evidence type="ECO:0000256" key="5">
    <source>
        <dbReference type="ARBA" id="ARBA00022729"/>
    </source>
</evidence>
<evidence type="ECO:0000256" key="7">
    <source>
        <dbReference type="ARBA" id="ARBA00022753"/>
    </source>
</evidence>
<evidence type="ECO:0000256" key="13">
    <source>
        <dbReference type="SAM" id="SignalP"/>
    </source>
</evidence>
<evidence type="ECO:0000256" key="3">
    <source>
        <dbReference type="ARBA" id="ARBA00022614"/>
    </source>
</evidence>
<dbReference type="InterPro" id="IPR032675">
    <property type="entry name" value="LRR_dom_sf"/>
</dbReference>
<evidence type="ECO:0000256" key="10">
    <source>
        <dbReference type="ARBA" id="ARBA00023170"/>
    </source>
</evidence>
<evidence type="ECO:0000256" key="12">
    <source>
        <dbReference type="SAM" id="Phobius"/>
    </source>
</evidence>
<proteinExistence type="predicted"/>
<sequence length="417" mass="46546">MNCSFFPVSGQSSRTVQSWCFLLLFAVAGVEGEGCRCLQVNNFSTFNSSLNVGICCLNFSGSVIGTLHWSDFATMRDLKILDLSASSITEVKEANAYESHLEVLYLNHNQIGQLPGTFLANAPSLKILHLENNKLQKLPDTFLQASTKLEELHLNLNYLSSVPPRVFNLGIQTIELSNNTLECTCAFIDELKEGVANISVLGNLTCTTPGHLQGRSVWSLQRLELCRNHRLTALFILMALGLIVTLVLCCYCRRKKRGKQASLDLAKHDSQLVTVDRNGVKGLLNRHHYAPCEAVLPDMGEKNVLLKNQIMFRPSTALLGSSRDLYEEVEIKLGTSMDSLPQTVEEAYPNLTSIDCEEEPAEESKPDMETVSVTEVLKDSTDREKMYLTQSTDYYNLVPDIDLDDSDHYEYESVDLS</sequence>
<dbReference type="PROSITE" id="PS51450">
    <property type="entry name" value="LRR"/>
    <property type="match status" value="2"/>
</dbReference>
<keyword evidence="4 12" id="KW-0812">Transmembrane</keyword>
<dbReference type="InterPro" id="IPR003591">
    <property type="entry name" value="Leu-rich_rpt_typical-subtyp"/>
</dbReference>
<reference evidence="14" key="1">
    <citation type="journal article" date="2021" name="Cell">
        <title>Tracing the genetic footprints of vertebrate landing in non-teleost ray-finned fishes.</title>
        <authorList>
            <person name="Bi X."/>
            <person name="Wang K."/>
            <person name="Yang L."/>
            <person name="Pan H."/>
            <person name="Jiang H."/>
            <person name="Wei Q."/>
            <person name="Fang M."/>
            <person name="Yu H."/>
            <person name="Zhu C."/>
            <person name="Cai Y."/>
            <person name="He Y."/>
            <person name="Gan X."/>
            <person name="Zeng H."/>
            <person name="Yu D."/>
            <person name="Zhu Y."/>
            <person name="Jiang H."/>
            <person name="Qiu Q."/>
            <person name="Yang H."/>
            <person name="Zhang Y.E."/>
            <person name="Wang W."/>
            <person name="Zhu M."/>
            <person name="He S."/>
            <person name="Zhang G."/>
        </authorList>
    </citation>
    <scope>NUCLEOTIDE SEQUENCE</scope>
    <source>
        <strain evidence="14">Pddl_001</strain>
    </source>
</reference>
<evidence type="ECO:0000256" key="2">
    <source>
        <dbReference type="ARBA" id="ARBA00004370"/>
    </source>
</evidence>
<evidence type="ECO:0000256" key="1">
    <source>
        <dbReference type="ARBA" id="ARBA00004177"/>
    </source>
</evidence>
<keyword evidence="5 13" id="KW-0732">Signal</keyword>
<keyword evidence="9 12" id="KW-0472">Membrane</keyword>
<dbReference type="EMBL" id="JAAWVQ010022591">
    <property type="protein sequence ID" value="MBN3272634.1"/>
    <property type="molecule type" value="Genomic_DNA"/>
</dbReference>
<dbReference type="Proteomes" id="UP001166093">
    <property type="component" value="Unassembled WGS sequence"/>
</dbReference>
<accession>A0ABS2XEF5</accession>
<dbReference type="Gene3D" id="3.80.10.10">
    <property type="entry name" value="Ribonuclease Inhibitor"/>
    <property type="match status" value="1"/>
</dbReference>
<evidence type="ECO:0000256" key="8">
    <source>
        <dbReference type="ARBA" id="ARBA00022989"/>
    </source>
</evidence>
<dbReference type="PANTHER" id="PTHR47410">
    <property type="entry name" value="TOLL-LIKE RECEPTOR 7-RELATED"/>
    <property type="match status" value="1"/>
</dbReference>
<keyword evidence="3" id="KW-0433">Leucine-rich repeat</keyword>
<gene>
    <name evidence="14" type="primary">Tlr9_0</name>
    <name evidence="14" type="ORF">GTO93_0012733</name>
</gene>
<keyword evidence="15" id="KW-1185">Reference proteome</keyword>
<dbReference type="SMART" id="SM00369">
    <property type="entry name" value="LRR_TYP"/>
    <property type="match status" value="3"/>
</dbReference>
<comment type="caution">
    <text evidence="14">The sequence shown here is derived from an EMBL/GenBank/DDBJ whole genome shotgun (WGS) entry which is preliminary data.</text>
</comment>
<feature type="chain" id="PRO_5046266875" evidence="13">
    <location>
        <begin position="33"/>
        <end position="417"/>
    </location>
</feature>
<dbReference type="SUPFAM" id="SSF52058">
    <property type="entry name" value="L domain-like"/>
    <property type="match status" value="1"/>
</dbReference>
<dbReference type="Pfam" id="PF13855">
    <property type="entry name" value="LRR_8"/>
    <property type="match status" value="1"/>
</dbReference>
<evidence type="ECO:0000313" key="14">
    <source>
        <dbReference type="EMBL" id="MBN3272634.1"/>
    </source>
</evidence>